<sequence>MFPEILYVMAEDLLEACKEANLKLTVAESCTGGLISGCITSVAGSSSVFERGFVTYTNEAKTQMLGVPAPLFDTVGAVSEEVARDMAEGALAHSNADLSLSVTGIAGPGGGSAEKPVGLVHIACARKGFATRHERHVFKGDRDRVRIQAVESGLKLLLNCCAVEG</sequence>
<accession>A0A1E5QBU3</accession>
<dbReference type="SUPFAM" id="SSF142433">
    <property type="entry name" value="CinA-like"/>
    <property type="match status" value="1"/>
</dbReference>
<dbReference type="InterPro" id="IPR008136">
    <property type="entry name" value="CinA_C"/>
</dbReference>
<organism evidence="2 3">
    <name type="scientific">Magnetovibrio blakemorei</name>
    <dbReference type="NCBI Taxonomy" id="28181"/>
    <lineage>
        <taxon>Bacteria</taxon>
        <taxon>Pseudomonadati</taxon>
        <taxon>Pseudomonadota</taxon>
        <taxon>Alphaproteobacteria</taxon>
        <taxon>Rhodospirillales</taxon>
        <taxon>Magnetovibrionaceae</taxon>
        <taxon>Magnetovibrio</taxon>
    </lineage>
</organism>
<proteinExistence type="predicted"/>
<gene>
    <name evidence="2" type="ORF">BEN30_03055</name>
</gene>
<dbReference type="Gene3D" id="3.90.950.20">
    <property type="entry name" value="CinA-like"/>
    <property type="match status" value="1"/>
</dbReference>
<dbReference type="AlphaFoldDB" id="A0A1E5QBU3"/>
<protein>
    <submittedName>
        <fullName evidence="2">Damage-inducible protein CinA</fullName>
    </submittedName>
</protein>
<name>A0A1E5QBU3_9PROT</name>
<keyword evidence="3" id="KW-1185">Reference proteome</keyword>
<feature type="domain" description="CinA C-terminal" evidence="1">
    <location>
        <begin position="9"/>
        <end position="160"/>
    </location>
</feature>
<evidence type="ECO:0000259" key="1">
    <source>
        <dbReference type="Pfam" id="PF02464"/>
    </source>
</evidence>
<reference evidence="3" key="1">
    <citation type="submission" date="2016-07" db="EMBL/GenBank/DDBJ databases">
        <authorList>
            <person name="Florea S."/>
            <person name="Webb J.S."/>
            <person name="Jaromczyk J."/>
            <person name="Schardl C.L."/>
        </authorList>
    </citation>
    <scope>NUCLEOTIDE SEQUENCE [LARGE SCALE GENOMIC DNA]</scope>
    <source>
        <strain evidence="3">MV-1</strain>
    </source>
</reference>
<dbReference type="Proteomes" id="UP000095347">
    <property type="component" value="Unassembled WGS sequence"/>
</dbReference>
<dbReference type="OrthoDB" id="9801454at2"/>
<dbReference type="InterPro" id="IPR036653">
    <property type="entry name" value="CinA-like_C"/>
</dbReference>
<evidence type="ECO:0000313" key="2">
    <source>
        <dbReference type="EMBL" id="OEJ69439.1"/>
    </source>
</evidence>
<dbReference type="EMBL" id="MCGG01000007">
    <property type="protein sequence ID" value="OEJ69439.1"/>
    <property type="molecule type" value="Genomic_DNA"/>
</dbReference>
<dbReference type="Pfam" id="PF02464">
    <property type="entry name" value="CinA"/>
    <property type="match status" value="1"/>
</dbReference>
<dbReference type="NCBIfam" id="TIGR00199">
    <property type="entry name" value="PncC_domain"/>
    <property type="match status" value="1"/>
</dbReference>
<dbReference type="STRING" id="28181.BEN30_03055"/>
<comment type="caution">
    <text evidence="2">The sequence shown here is derived from an EMBL/GenBank/DDBJ whole genome shotgun (WGS) entry which is preliminary data.</text>
</comment>
<dbReference type="RefSeq" id="WP_069956591.1">
    <property type="nucleotide sequence ID" value="NZ_MCGG01000007.1"/>
</dbReference>
<evidence type="ECO:0000313" key="3">
    <source>
        <dbReference type="Proteomes" id="UP000095347"/>
    </source>
</evidence>